<organism evidence="1">
    <name type="scientific">Phaffia rhodozyma</name>
    <name type="common">Yeast</name>
    <name type="synonym">Xanthophyllomyces dendrorhous</name>
    <dbReference type="NCBI Taxonomy" id="264483"/>
    <lineage>
        <taxon>Eukaryota</taxon>
        <taxon>Fungi</taxon>
        <taxon>Dikarya</taxon>
        <taxon>Basidiomycota</taxon>
        <taxon>Agaricomycotina</taxon>
        <taxon>Tremellomycetes</taxon>
        <taxon>Cystofilobasidiales</taxon>
        <taxon>Mrakiaceae</taxon>
        <taxon>Phaffia</taxon>
    </lineage>
</organism>
<dbReference type="Gene3D" id="1.10.150.670">
    <property type="entry name" value="Crossover junction endonuclease EME1, DNA-binding domain"/>
    <property type="match status" value="1"/>
</dbReference>
<name>A0A0F7SJB3_PHARH</name>
<sequence>MLLKAIGRPIRLSLVGKAYSVLPSLSTLTSGTLQDPKSSVLHVGSKSQASKKVYYKIGDKDVSRLNSYQLYTLYNPIKDSKIQFVDELSFGFTKHASNAKSSNFDRDALVETLSHQIETNSSALSPLQLSSSLTKKYSDSILNLSLTATRRINKLWSVESKCWVPLSPPDDLYHRMDKFVIGVVTASDLINGLNKDKRCLQKAVEELKAHWINQRDLVESDSSLSDKQLDSSNGQPIVVICLVGWGPAKLKMKADNQIAEAMDLETEILKTSIQEGCLISEAMNPKDAYDLIWSMLGDFARKVQVDNERQSFIHTDPDLVVPKGKSQEKAYSLMLQQIPSISAANVKAITSAYPTLRVLMEALSTEAGFEVPKFPSEKAALIRRALTTEDPNSIIDAPKSKVQVA</sequence>
<reference evidence="1" key="1">
    <citation type="submission" date="2014-08" db="EMBL/GenBank/DDBJ databases">
        <authorList>
            <person name="Sharma Rahul"/>
            <person name="Thines Marco"/>
        </authorList>
    </citation>
    <scope>NUCLEOTIDE SEQUENCE</scope>
</reference>
<proteinExistence type="predicted"/>
<accession>A0A0F7SJB3</accession>
<protein>
    <submittedName>
        <fullName evidence="1">Uncharacterized protein</fullName>
    </submittedName>
</protein>
<dbReference type="EMBL" id="LN483124">
    <property type="protein sequence ID" value="CED82152.1"/>
    <property type="molecule type" value="Genomic_DNA"/>
</dbReference>
<dbReference type="InterPro" id="IPR042530">
    <property type="entry name" value="EME1/EME2_C"/>
</dbReference>
<dbReference type="AlphaFoldDB" id="A0A0F7SJB3"/>
<evidence type="ECO:0000313" key="1">
    <source>
        <dbReference type="EMBL" id="CED82152.1"/>
    </source>
</evidence>